<sequence length="193" mass="21698">MNDDEEFLFQQEMAGVAPLQHEARVLPKRGPAAASAAARRQAAVAETGDPNFLQVDDLPKLDPWYVLSFKRPGVQNGVFRKLKQGRYAAEALLNLHRRSVTASRKELYEFVMQAQELGLRSVQVVHGKGQNSREQEQSSIIKGCVNHWLQQFDEVLAFHSATVQQGGTGAVFVLLRKSEEQKQKNREHYTRGG</sequence>
<dbReference type="InterPro" id="IPR036063">
    <property type="entry name" value="Smr_dom_sf"/>
</dbReference>
<evidence type="ECO:0000259" key="1">
    <source>
        <dbReference type="PROSITE" id="PS50828"/>
    </source>
</evidence>
<reference evidence="2" key="1">
    <citation type="submission" date="2019-02" db="EMBL/GenBank/DDBJ databases">
        <authorList>
            <person name="Li S.-H."/>
        </authorList>
    </citation>
    <scope>NUCLEOTIDE SEQUENCE</scope>
    <source>
        <strain evidence="2">IMCC14734</strain>
    </source>
</reference>
<keyword evidence="3" id="KW-1185">Reference proteome</keyword>
<dbReference type="PROSITE" id="PS50828">
    <property type="entry name" value="SMR"/>
    <property type="match status" value="1"/>
</dbReference>
<dbReference type="NCBIfam" id="NF033154">
    <property type="entry name" value="endonuc_SmrA"/>
    <property type="match status" value="1"/>
</dbReference>
<keyword evidence="2" id="KW-0255">Endonuclease</keyword>
<evidence type="ECO:0000313" key="2">
    <source>
        <dbReference type="EMBL" id="MCX2982474.1"/>
    </source>
</evidence>
<dbReference type="Pfam" id="PF01713">
    <property type="entry name" value="Smr"/>
    <property type="match status" value="1"/>
</dbReference>
<protein>
    <submittedName>
        <fullName evidence="2">DNA endonuclease SmrA</fullName>
    </submittedName>
</protein>
<evidence type="ECO:0000313" key="3">
    <source>
        <dbReference type="Proteomes" id="UP001143362"/>
    </source>
</evidence>
<proteinExistence type="predicted"/>
<dbReference type="EMBL" id="SHNN01000003">
    <property type="protein sequence ID" value="MCX2982474.1"/>
    <property type="molecule type" value="Genomic_DNA"/>
</dbReference>
<dbReference type="PANTHER" id="PTHR35562:SF2">
    <property type="entry name" value="DNA ENDONUCLEASE SMRA-RELATED"/>
    <property type="match status" value="1"/>
</dbReference>
<dbReference type="SUPFAM" id="SSF160443">
    <property type="entry name" value="SMR domain-like"/>
    <property type="match status" value="1"/>
</dbReference>
<comment type="caution">
    <text evidence="2">The sequence shown here is derived from an EMBL/GenBank/DDBJ whole genome shotgun (WGS) entry which is preliminary data.</text>
</comment>
<keyword evidence="2" id="KW-0378">Hydrolase</keyword>
<dbReference type="GO" id="GO:0004519">
    <property type="term" value="F:endonuclease activity"/>
    <property type="evidence" value="ECO:0007669"/>
    <property type="project" value="UniProtKB-KW"/>
</dbReference>
<organism evidence="2 3">
    <name type="scientific">Candidatus Litorirhabdus singularis</name>
    <dbReference type="NCBI Taxonomy" id="2518993"/>
    <lineage>
        <taxon>Bacteria</taxon>
        <taxon>Pseudomonadati</taxon>
        <taxon>Pseudomonadota</taxon>
        <taxon>Gammaproteobacteria</taxon>
        <taxon>Cellvibrionales</taxon>
        <taxon>Halieaceae</taxon>
        <taxon>Candidatus Litorirhabdus</taxon>
    </lineage>
</organism>
<dbReference type="SMART" id="SM00463">
    <property type="entry name" value="SMR"/>
    <property type="match status" value="1"/>
</dbReference>
<name>A0ABT3TKD5_9GAMM</name>
<dbReference type="InterPro" id="IPR047688">
    <property type="entry name" value="Endonuc_SmrA"/>
</dbReference>
<dbReference type="Gene3D" id="3.30.1370.110">
    <property type="match status" value="1"/>
</dbReference>
<accession>A0ABT3TKD5</accession>
<gene>
    <name evidence="2" type="primary">smrA</name>
    <name evidence="2" type="ORF">EYC98_16540</name>
</gene>
<feature type="domain" description="Smr" evidence="1">
    <location>
        <begin position="93"/>
        <end position="176"/>
    </location>
</feature>
<dbReference type="InterPro" id="IPR002625">
    <property type="entry name" value="Smr_dom"/>
</dbReference>
<keyword evidence="2" id="KW-0540">Nuclease</keyword>
<dbReference type="Proteomes" id="UP001143362">
    <property type="component" value="Unassembled WGS sequence"/>
</dbReference>
<dbReference type="RefSeq" id="WP_279246492.1">
    <property type="nucleotide sequence ID" value="NZ_SHNN01000003.1"/>
</dbReference>
<dbReference type="PANTHER" id="PTHR35562">
    <property type="entry name" value="DNA ENDONUCLEASE SMRA-RELATED"/>
    <property type="match status" value="1"/>
</dbReference>